<sequence>MPKLKTKKAVTKRFRITRSGKILRLRAGGSHLMRKKTAKRRRALRKKDVVSPAEKQRIRRLLPYG</sequence>
<dbReference type="InterPro" id="IPR037229">
    <property type="entry name" value="Ribosomal_bL35_sf"/>
</dbReference>
<dbReference type="FunFam" id="4.10.410.60:FF:000001">
    <property type="entry name" value="50S ribosomal protein L35"/>
    <property type="match status" value="1"/>
</dbReference>
<feature type="region of interest" description="Disordered" evidence="7">
    <location>
        <begin position="32"/>
        <end position="56"/>
    </location>
</feature>
<evidence type="ECO:0000256" key="1">
    <source>
        <dbReference type="ARBA" id="ARBA00006598"/>
    </source>
</evidence>
<keyword evidence="2 5" id="KW-0689">Ribosomal protein</keyword>
<dbReference type="PRINTS" id="PR00064">
    <property type="entry name" value="RIBOSOMALL35"/>
</dbReference>
<dbReference type="InterPro" id="IPR021137">
    <property type="entry name" value="Ribosomal_bL35-like"/>
</dbReference>
<evidence type="ECO:0000256" key="6">
    <source>
        <dbReference type="RuleBase" id="RU000568"/>
    </source>
</evidence>
<evidence type="ECO:0000256" key="2">
    <source>
        <dbReference type="ARBA" id="ARBA00022980"/>
    </source>
</evidence>
<dbReference type="GO" id="GO:0022625">
    <property type="term" value="C:cytosolic large ribosomal subunit"/>
    <property type="evidence" value="ECO:0007669"/>
    <property type="project" value="TreeGrafter"/>
</dbReference>
<comment type="similarity">
    <text evidence="1 5 6">Belongs to the bacterial ribosomal protein bL35 family.</text>
</comment>
<evidence type="ECO:0000256" key="3">
    <source>
        <dbReference type="ARBA" id="ARBA00023274"/>
    </source>
</evidence>
<accession>A0A257LVI7</accession>
<dbReference type="PROSITE" id="PS00936">
    <property type="entry name" value="RIBOSOMAL_L35"/>
    <property type="match status" value="1"/>
</dbReference>
<dbReference type="PANTHER" id="PTHR33343:SF1">
    <property type="entry name" value="LARGE RIBOSOMAL SUBUNIT PROTEIN BL35M"/>
    <property type="match status" value="1"/>
</dbReference>
<dbReference type="Proteomes" id="UP000216312">
    <property type="component" value="Unassembled WGS sequence"/>
</dbReference>
<dbReference type="GO" id="GO:0006412">
    <property type="term" value="P:translation"/>
    <property type="evidence" value="ECO:0007669"/>
    <property type="project" value="UniProtKB-UniRule"/>
</dbReference>
<dbReference type="PANTHER" id="PTHR33343">
    <property type="entry name" value="54S RIBOSOMAL PROTEIN BL35M"/>
    <property type="match status" value="1"/>
</dbReference>
<proteinExistence type="inferred from homology"/>
<name>A0A257LVI7_UNCW3</name>
<keyword evidence="3 5" id="KW-0687">Ribonucleoprotein</keyword>
<protein>
    <recommendedName>
        <fullName evidence="4 5">Large ribosomal subunit protein bL35</fullName>
    </recommendedName>
</protein>
<dbReference type="EMBL" id="NMUJ01000007">
    <property type="protein sequence ID" value="OYV03432.1"/>
    <property type="molecule type" value="Genomic_DNA"/>
</dbReference>
<evidence type="ECO:0000256" key="4">
    <source>
        <dbReference type="ARBA" id="ARBA00071664"/>
    </source>
</evidence>
<dbReference type="NCBIfam" id="TIGR00001">
    <property type="entry name" value="rpmI_bact"/>
    <property type="match status" value="1"/>
</dbReference>
<dbReference type="SUPFAM" id="SSF143034">
    <property type="entry name" value="L35p-like"/>
    <property type="match status" value="1"/>
</dbReference>
<comment type="caution">
    <text evidence="8">The sequence shown here is derived from an EMBL/GenBank/DDBJ whole genome shotgun (WGS) entry which is preliminary data.</text>
</comment>
<dbReference type="GO" id="GO:0003735">
    <property type="term" value="F:structural constituent of ribosome"/>
    <property type="evidence" value="ECO:0007669"/>
    <property type="project" value="InterPro"/>
</dbReference>
<dbReference type="HAMAP" id="MF_00514">
    <property type="entry name" value="Ribosomal_bL35"/>
    <property type="match status" value="1"/>
</dbReference>
<evidence type="ECO:0000256" key="5">
    <source>
        <dbReference type="HAMAP-Rule" id="MF_00514"/>
    </source>
</evidence>
<dbReference type="AlphaFoldDB" id="A0A257LVI7"/>
<dbReference type="Pfam" id="PF01632">
    <property type="entry name" value="Ribosomal_L35p"/>
    <property type="match status" value="1"/>
</dbReference>
<evidence type="ECO:0000256" key="7">
    <source>
        <dbReference type="SAM" id="MobiDB-lite"/>
    </source>
</evidence>
<gene>
    <name evidence="5" type="primary">rpmI</name>
    <name evidence="8" type="ORF">CGW93_01135</name>
</gene>
<reference evidence="9" key="1">
    <citation type="submission" date="2017-07" db="EMBL/GenBank/DDBJ databases">
        <title>Novel pathways for hydrocarbon cycling and metabolic interdependencies in hydrothermal sediment communities.</title>
        <authorList>
            <person name="Dombrowski N."/>
            <person name="Seitz K."/>
            <person name="Teske A."/>
            <person name="Baker B."/>
        </authorList>
    </citation>
    <scope>NUCLEOTIDE SEQUENCE [LARGE SCALE GENOMIC DNA]</scope>
</reference>
<dbReference type="Gene3D" id="4.10.410.60">
    <property type="match status" value="1"/>
</dbReference>
<evidence type="ECO:0000313" key="8">
    <source>
        <dbReference type="EMBL" id="OYV03432.1"/>
    </source>
</evidence>
<feature type="compositionally biased region" description="Basic residues" evidence="7">
    <location>
        <begin position="32"/>
        <end position="45"/>
    </location>
</feature>
<evidence type="ECO:0000313" key="9">
    <source>
        <dbReference type="Proteomes" id="UP000216312"/>
    </source>
</evidence>
<organism evidence="8 9">
    <name type="scientific">candidate division WOR-3 bacterium 4484_18</name>
    <dbReference type="NCBI Taxonomy" id="2020626"/>
    <lineage>
        <taxon>Bacteria</taxon>
        <taxon>Bacteria division WOR-3</taxon>
    </lineage>
</organism>
<dbReference type="InterPro" id="IPR018265">
    <property type="entry name" value="Ribosomal_bL35_CS"/>
</dbReference>
<dbReference type="InterPro" id="IPR001706">
    <property type="entry name" value="Ribosomal_bL35"/>
</dbReference>